<dbReference type="HOGENOM" id="CLU_031559_1_2_1"/>
<dbReference type="eggNOG" id="ENOG502RYM3">
    <property type="taxonomic scope" value="Eukaryota"/>
</dbReference>
<reference evidence="2 3" key="1">
    <citation type="journal article" date="2008" name="PLoS Genet.">
        <title>Genomic islands in the pathogenic filamentous fungus Aspergillus fumigatus.</title>
        <authorList>
            <person name="Fedorova N.D."/>
            <person name="Khaldi N."/>
            <person name="Joardar V.S."/>
            <person name="Maiti R."/>
            <person name="Amedeo P."/>
            <person name="Anderson M.J."/>
            <person name="Crabtree J."/>
            <person name="Silva J.C."/>
            <person name="Badger J.H."/>
            <person name="Albarraq A."/>
            <person name="Angiuoli S."/>
            <person name="Bussey H."/>
            <person name="Bowyer P."/>
            <person name="Cotty P.J."/>
            <person name="Dyer P.S."/>
            <person name="Egan A."/>
            <person name="Galens K."/>
            <person name="Fraser-Liggett C.M."/>
            <person name="Haas B.J."/>
            <person name="Inman J.M."/>
            <person name="Kent R."/>
            <person name="Lemieux S."/>
            <person name="Malavazi I."/>
            <person name="Orvis J."/>
            <person name="Roemer T."/>
            <person name="Ronning C.M."/>
            <person name="Sundaram J.P."/>
            <person name="Sutton G."/>
            <person name="Turner G."/>
            <person name="Venter J.C."/>
            <person name="White O.R."/>
            <person name="Whitty B.R."/>
            <person name="Youngman P."/>
            <person name="Wolfe K.H."/>
            <person name="Goldman G.H."/>
            <person name="Wortman J.R."/>
            <person name="Jiang B."/>
            <person name="Denning D.W."/>
            <person name="Nierman W.C."/>
        </authorList>
    </citation>
    <scope>NUCLEOTIDE SEQUENCE [LARGE SCALE GENOMIC DNA]</scope>
    <source>
        <strain evidence="3">ATCC 1007 / CBS 513.65 / DSM 816 / NCTC 3887 / NRRL 1</strain>
    </source>
</reference>
<dbReference type="Proteomes" id="UP000006701">
    <property type="component" value="Unassembled WGS sequence"/>
</dbReference>
<dbReference type="PANTHER" id="PTHR37490:SF3">
    <property type="entry name" value="DUF3431 DOMAIN CONTAINING PROTEIN"/>
    <property type="match status" value="1"/>
</dbReference>
<dbReference type="GeneID" id="4708840"/>
<dbReference type="PANTHER" id="PTHR37490">
    <property type="entry name" value="EXPRESSED PROTEIN"/>
    <property type="match status" value="1"/>
</dbReference>
<dbReference type="OMA" id="SWIIDNY"/>
<dbReference type="OrthoDB" id="426718at2759"/>
<accession>A1C427</accession>
<organism evidence="2 3">
    <name type="scientific">Aspergillus clavatus (strain ATCC 1007 / CBS 513.65 / DSM 816 / NCTC 3887 / NRRL 1 / QM 1276 / 107)</name>
    <dbReference type="NCBI Taxonomy" id="344612"/>
    <lineage>
        <taxon>Eukaryota</taxon>
        <taxon>Fungi</taxon>
        <taxon>Dikarya</taxon>
        <taxon>Ascomycota</taxon>
        <taxon>Pezizomycotina</taxon>
        <taxon>Eurotiomycetes</taxon>
        <taxon>Eurotiomycetidae</taxon>
        <taxon>Eurotiales</taxon>
        <taxon>Aspergillaceae</taxon>
        <taxon>Aspergillus</taxon>
        <taxon>Aspergillus subgen. Fumigati</taxon>
    </lineage>
</organism>
<dbReference type="VEuPathDB" id="FungiDB:ACLA_058250"/>
<feature type="coiled-coil region" evidence="1">
    <location>
        <begin position="321"/>
        <end position="348"/>
    </location>
</feature>
<dbReference type="Pfam" id="PF11913">
    <property type="entry name" value="DUF3431"/>
    <property type="match status" value="1"/>
</dbReference>
<evidence type="ECO:0000313" key="3">
    <source>
        <dbReference type="Proteomes" id="UP000006701"/>
    </source>
</evidence>
<protein>
    <submittedName>
        <fullName evidence="2">Uncharacterized protein</fullName>
    </submittedName>
</protein>
<evidence type="ECO:0000256" key="1">
    <source>
        <dbReference type="SAM" id="Coils"/>
    </source>
</evidence>
<dbReference type="KEGG" id="act:ACLA_058250"/>
<proteinExistence type="predicted"/>
<dbReference type="EMBL" id="DS026990">
    <property type="protein sequence ID" value="EAW15167.1"/>
    <property type="molecule type" value="Genomic_DNA"/>
</dbReference>
<keyword evidence="3" id="KW-1185">Reference proteome</keyword>
<dbReference type="InterPro" id="IPR021838">
    <property type="entry name" value="DUF3431"/>
</dbReference>
<sequence>MTFSRRAVSLLGFGFFLIFLYTVSSLSQQWRRVPPAEGQGKLVATPGPTPSGDFNISMLVNGPPRTPYAPRPNYVPGVPKPDGATYTKILVVPKTQEEDTNWIEAELPEWQSAVYVVDDPAAPLHPPRNKGHEVMVYLSYIIEHYEKLPDIIAFMHAHQFAWHNEEIFGGNAAEMLRRLSVARVIREGYMNLRCVWAPGCPDWMHPGTVEENELKQEETMLARSWGEIFPDDPVPAVLAQPCCAQFAVSRERILTVPKARFVFYRDWILRTELSDYISGRIWEYLWHVIFTGDHVVCPKENVCYCDGYGLCFGGEAEYDAYRNLVLEKQELEEELKRWNSRAQTIEIARMQGSLGEQSHLKIPDPGKDLELQMKIYEKESTISGLLTNAHTRGADPKARALEAGRAWKEGDGF</sequence>
<keyword evidence="1" id="KW-0175">Coiled coil</keyword>
<evidence type="ECO:0000313" key="2">
    <source>
        <dbReference type="EMBL" id="EAW15167.1"/>
    </source>
</evidence>
<dbReference type="RefSeq" id="XP_001276593.1">
    <property type="nucleotide sequence ID" value="XM_001276592.1"/>
</dbReference>
<gene>
    <name evidence="2" type="ORF">ACLA_058250</name>
</gene>
<name>A1C427_ASPCL</name>
<dbReference type="AlphaFoldDB" id="A1C427"/>